<sequence>MSFEVDQFKTEGFELFMSSWKSRLAGAGAQDLSQNQHYFWRTMRNRCAIDLCKQSELLQGASLARYDAYLILTALLYTNSLYASSDLIIGYNLPDHFFTNNSLEARHCFSRELLDSLKLTQPLFLVDEYFENFEINSVAYDKLNEANPVWHDISSELGALPSLANTTRSEHQLSLNLLYFVPKLFSDKQLAEQVNYLAEIE</sequence>
<proteinExistence type="predicted"/>
<reference evidence="1 2" key="1">
    <citation type="submission" date="2018-08" db="EMBL/GenBank/DDBJ databases">
        <title>Whole Genome Sequences of Two Pseudoalteromonas piscicida Strains, DE1-A and DE2-A, which Exhibit Strong Antibacterial Activity against Vibrio vulnificus.</title>
        <authorList>
            <person name="Richards G.P."/>
            <person name="Needleman D.S."/>
            <person name="Watson M.A."/>
            <person name="Polson S.W."/>
        </authorList>
    </citation>
    <scope>NUCLEOTIDE SEQUENCE [LARGE SCALE GENOMIC DNA]</scope>
    <source>
        <strain evidence="1 2">DE2-A</strain>
    </source>
</reference>
<protein>
    <submittedName>
        <fullName evidence="1">Uncharacterized protein</fullName>
    </submittedName>
</protein>
<evidence type="ECO:0000313" key="2">
    <source>
        <dbReference type="Proteomes" id="UP000258102"/>
    </source>
</evidence>
<dbReference type="RefSeq" id="WP_088530879.1">
    <property type="nucleotide sequence ID" value="NZ_CP021646.1"/>
</dbReference>
<evidence type="ECO:0000313" key="1">
    <source>
        <dbReference type="EMBL" id="AXR02012.1"/>
    </source>
</evidence>
<organism evidence="1 2">
    <name type="scientific">Pseudoalteromonas piscicida</name>
    <dbReference type="NCBI Taxonomy" id="43662"/>
    <lineage>
        <taxon>Bacteria</taxon>
        <taxon>Pseudomonadati</taxon>
        <taxon>Pseudomonadota</taxon>
        <taxon>Gammaproteobacteria</taxon>
        <taxon>Alteromonadales</taxon>
        <taxon>Pseudoalteromonadaceae</taxon>
        <taxon>Pseudoalteromonas</taxon>
    </lineage>
</organism>
<accession>A0AAD0RG03</accession>
<dbReference type="Proteomes" id="UP000258102">
    <property type="component" value="Chromosome 1"/>
</dbReference>
<dbReference type="KEGG" id="ppis:B1L02_09765"/>
<dbReference type="AlphaFoldDB" id="A0AAD0RG03"/>
<gene>
    <name evidence="1" type="ORF">D0511_08000</name>
</gene>
<name>A0AAD0RG03_PSEO7</name>
<dbReference type="EMBL" id="CP031761">
    <property type="protein sequence ID" value="AXR02012.1"/>
    <property type="molecule type" value="Genomic_DNA"/>
</dbReference>